<reference evidence="2 3" key="1">
    <citation type="journal article" date="2019" name="Int. J. Syst. Evol. Microbiol.">
        <title>The Global Catalogue of Microorganisms (GCM) 10K type strain sequencing project: providing services to taxonomists for standard genome sequencing and annotation.</title>
        <authorList>
            <consortium name="The Broad Institute Genomics Platform"/>
            <consortium name="The Broad Institute Genome Sequencing Center for Infectious Disease"/>
            <person name="Wu L."/>
            <person name="Ma J."/>
        </authorList>
    </citation>
    <scope>NUCLEOTIDE SEQUENCE [LARGE SCALE GENOMIC DNA]</scope>
    <source>
        <strain evidence="2 3">NBRC 111368</strain>
    </source>
</reference>
<dbReference type="AlphaFoldDB" id="A0ABD5RWZ3"/>
<keyword evidence="3" id="KW-1185">Reference proteome</keyword>
<dbReference type="SUPFAM" id="SSF56281">
    <property type="entry name" value="Metallo-hydrolase/oxidoreductase"/>
    <property type="match status" value="1"/>
</dbReference>
<name>A0ABD5RWZ3_9EURY</name>
<dbReference type="InterPro" id="IPR001279">
    <property type="entry name" value="Metallo-B-lactamas"/>
</dbReference>
<evidence type="ECO:0000313" key="2">
    <source>
        <dbReference type="EMBL" id="MFC6723846.1"/>
    </source>
</evidence>
<dbReference type="Pfam" id="PF00753">
    <property type="entry name" value="Lactamase_B"/>
    <property type="match status" value="1"/>
</dbReference>
<protein>
    <submittedName>
        <fullName evidence="2">MBL fold metallo-hydrolase</fullName>
    </submittedName>
</protein>
<organism evidence="2 3">
    <name type="scientific">Halobium palmae</name>
    <dbReference type="NCBI Taxonomy" id="1776492"/>
    <lineage>
        <taxon>Archaea</taxon>
        <taxon>Methanobacteriati</taxon>
        <taxon>Methanobacteriota</taxon>
        <taxon>Stenosarchaea group</taxon>
        <taxon>Halobacteria</taxon>
        <taxon>Halobacteriales</taxon>
        <taxon>Haloferacaceae</taxon>
        <taxon>Halobium</taxon>
    </lineage>
</organism>
<comment type="caution">
    <text evidence="2">The sequence shown here is derived from an EMBL/GenBank/DDBJ whole genome shotgun (WGS) entry which is preliminary data.</text>
</comment>
<feature type="domain" description="Metallo-beta-lactamase" evidence="1">
    <location>
        <begin position="12"/>
        <end position="91"/>
    </location>
</feature>
<dbReference type="Proteomes" id="UP001596328">
    <property type="component" value="Unassembled WGS sequence"/>
</dbReference>
<proteinExistence type="predicted"/>
<feature type="non-terminal residue" evidence="2">
    <location>
        <position position="97"/>
    </location>
</feature>
<gene>
    <name evidence="2" type="ORF">ACFQE1_05535</name>
</gene>
<accession>A0ABD5RWZ3</accession>
<evidence type="ECO:0000313" key="3">
    <source>
        <dbReference type="Proteomes" id="UP001596328"/>
    </source>
</evidence>
<dbReference type="Gene3D" id="3.60.15.10">
    <property type="entry name" value="Ribonuclease Z/Hydroxyacylglutathione hydrolase-like"/>
    <property type="match status" value="1"/>
</dbReference>
<evidence type="ECO:0000259" key="1">
    <source>
        <dbReference type="Pfam" id="PF00753"/>
    </source>
</evidence>
<dbReference type="EMBL" id="JBHSWU010000057">
    <property type="protein sequence ID" value="MFC6723846.1"/>
    <property type="molecule type" value="Genomic_DNA"/>
</dbReference>
<dbReference type="InterPro" id="IPR036866">
    <property type="entry name" value="RibonucZ/Hydroxyglut_hydro"/>
</dbReference>
<sequence>MRRILLSNSTFEGSNNVYLFADGPETVLVDTGDGEDGTRDELRSRLGEYDVAVADVDRVLLTHWHHDHVGMAAEIQAESGATVHVHARDADLVAGDP</sequence>